<dbReference type="EMBL" id="VSRR010026373">
    <property type="protein sequence ID" value="MPC67529.1"/>
    <property type="molecule type" value="Genomic_DNA"/>
</dbReference>
<proteinExistence type="predicted"/>
<evidence type="ECO:0000313" key="2">
    <source>
        <dbReference type="Proteomes" id="UP000324222"/>
    </source>
</evidence>
<dbReference type="Proteomes" id="UP000324222">
    <property type="component" value="Unassembled WGS sequence"/>
</dbReference>
<keyword evidence="2" id="KW-1185">Reference proteome</keyword>
<name>A0A5B7HCK6_PORTR</name>
<gene>
    <name evidence="1" type="ORF">E2C01_061706</name>
</gene>
<protein>
    <submittedName>
        <fullName evidence="1">Uncharacterized protein</fullName>
    </submittedName>
</protein>
<dbReference type="AlphaFoldDB" id="A0A5B7HCK6"/>
<organism evidence="1 2">
    <name type="scientific">Portunus trituberculatus</name>
    <name type="common">Swimming crab</name>
    <name type="synonym">Neptunus trituberculatus</name>
    <dbReference type="NCBI Taxonomy" id="210409"/>
    <lineage>
        <taxon>Eukaryota</taxon>
        <taxon>Metazoa</taxon>
        <taxon>Ecdysozoa</taxon>
        <taxon>Arthropoda</taxon>
        <taxon>Crustacea</taxon>
        <taxon>Multicrustacea</taxon>
        <taxon>Malacostraca</taxon>
        <taxon>Eumalacostraca</taxon>
        <taxon>Eucarida</taxon>
        <taxon>Decapoda</taxon>
        <taxon>Pleocyemata</taxon>
        <taxon>Brachyura</taxon>
        <taxon>Eubrachyura</taxon>
        <taxon>Portunoidea</taxon>
        <taxon>Portunidae</taxon>
        <taxon>Portuninae</taxon>
        <taxon>Portunus</taxon>
    </lineage>
</organism>
<evidence type="ECO:0000313" key="1">
    <source>
        <dbReference type="EMBL" id="MPC67529.1"/>
    </source>
</evidence>
<sequence length="117" mass="12911">MNTYFMIKVLPPAPSNIFNIFTNLTPLLFRASSPTSTHPQPPSPTLTTLTPARFWAFSITHSRPHPSTASLNITPRTAPPSSSFLPFHVLHHPPTRIPIIPSVLQHTPSLPHRASLP</sequence>
<comment type="caution">
    <text evidence="1">The sequence shown here is derived from an EMBL/GenBank/DDBJ whole genome shotgun (WGS) entry which is preliminary data.</text>
</comment>
<accession>A0A5B7HCK6</accession>
<reference evidence="1 2" key="1">
    <citation type="submission" date="2019-05" db="EMBL/GenBank/DDBJ databases">
        <title>Another draft genome of Portunus trituberculatus and its Hox gene families provides insights of decapod evolution.</title>
        <authorList>
            <person name="Jeong J.-H."/>
            <person name="Song I."/>
            <person name="Kim S."/>
            <person name="Choi T."/>
            <person name="Kim D."/>
            <person name="Ryu S."/>
            <person name="Kim W."/>
        </authorList>
    </citation>
    <scope>NUCLEOTIDE SEQUENCE [LARGE SCALE GENOMIC DNA]</scope>
    <source>
        <tissue evidence="1">Muscle</tissue>
    </source>
</reference>